<organism evidence="11 12">
    <name type="scientific">Orbilia blumenaviensis</name>
    <dbReference type="NCBI Taxonomy" id="1796055"/>
    <lineage>
        <taxon>Eukaryota</taxon>
        <taxon>Fungi</taxon>
        <taxon>Dikarya</taxon>
        <taxon>Ascomycota</taxon>
        <taxon>Pezizomycotina</taxon>
        <taxon>Orbiliomycetes</taxon>
        <taxon>Orbiliales</taxon>
        <taxon>Orbiliaceae</taxon>
        <taxon>Orbilia</taxon>
    </lineage>
</organism>
<keyword evidence="6 8" id="KW-0472">Membrane</keyword>
<feature type="domain" description="Cytochrome b561" evidence="10">
    <location>
        <begin position="39"/>
        <end position="246"/>
    </location>
</feature>
<feature type="compositionally biased region" description="Basic and acidic residues" evidence="7">
    <location>
        <begin position="257"/>
        <end position="270"/>
    </location>
</feature>
<comment type="caution">
    <text evidence="11">The sequence shown here is derived from an EMBL/GenBank/DDBJ whole genome shotgun (WGS) entry which is preliminary data.</text>
</comment>
<keyword evidence="3 8" id="KW-0812">Transmembrane</keyword>
<evidence type="ECO:0000256" key="3">
    <source>
        <dbReference type="ARBA" id="ARBA00022692"/>
    </source>
</evidence>
<keyword evidence="5 8" id="KW-1133">Transmembrane helix</keyword>
<feature type="transmembrane region" description="Helical" evidence="8">
    <location>
        <begin position="225"/>
        <end position="243"/>
    </location>
</feature>
<keyword evidence="9" id="KW-0732">Signal</keyword>
<evidence type="ECO:0000313" key="11">
    <source>
        <dbReference type="EMBL" id="KAK6363441.1"/>
    </source>
</evidence>
<evidence type="ECO:0000256" key="1">
    <source>
        <dbReference type="ARBA" id="ARBA00004370"/>
    </source>
</evidence>
<dbReference type="Proteomes" id="UP001373714">
    <property type="component" value="Unassembled WGS sequence"/>
</dbReference>
<protein>
    <recommendedName>
        <fullName evidence="10">Cytochrome b561 domain-containing protein</fullName>
    </recommendedName>
</protein>
<evidence type="ECO:0000256" key="8">
    <source>
        <dbReference type="SAM" id="Phobius"/>
    </source>
</evidence>
<dbReference type="InterPro" id="IPR006593">
    <property type="entry name" value="Cyt_b561/ferric_Rdtase_TM"/>
</dbReference>
<feature type="region of interest" description="Disordered" evidence="7">
    <location>
        <begin position="57"/>
        <end position="79"/>
    </location>
</feature>
<dbReference type="AlphaFoldDB" id="A0AAV9VP58"/>
<name>A0AAV9VP58_9PEZI</name>
<feature type="transmembrane region" description="Helical" evidence="8">
    <location>
        <begin position="118"/>
        <end position="142"/>
    </location>
</feature>
<proteinExistence type="predicted"/>
<sequence>MKFTILHPLALLFACRALASSAPPESSLQQRTTLGPGPPSSLHMHNALPETIVKRQNLDGPDSAAGEPGHGGRRTIKTTPAQRRNFRIAHGTIMATAFTIGFPTGAIFIRVLKPPNHVYIHAATQIISTAMAFAGMGLGIWLGLNVRYLDYLHTIIGFAVMACLVIQPIIGLIHHIRYKKVKRSTWWGFVHRWYGRTIIVLGIVNGGLGLMLAENTRAGEIAYSVVAGLAGLTYLMVVVQWIFRTRAVEKTIKKDKQKKDYMEPAGESRETVGLMPTAEP</sequence>
<dbReference type="EMBL" id="JAVHNS010000001">
    <property type="protein sequence ID" value="KAK6363441.1"/>
    <property type="molecule type" value="Genomic_DNA"/>
</dbReference>
<reference evidence="11 12" key="1">
    <citation type="submission" date="2019-10" db="EMBL/GenBank/DDBJ databases">
        <authorList>
            <person name="Palmer J.M."/>
        </authorList>
    </citation>
    <scope>NUCLEOTIDE SEQUENCE [LARGE SCALE GENOMIC DNA]</scope>
    <source>
        <strain evidence="11 12">TWF730</strain>
    </source>
</reference>
<dbReference type="SMART" id="SM00665">
    <property type="entry name" value="B561"/>
    <property type="match status" value="1"/>
</dbReference>
<dbReference type="PROSITE" id="PS50939">
    <property type="entry name" value="CYTOCHROME_B561"/>
    <property type="match status" value="1"/>
</dbReference>
<feature type="region of interest" description="Disordered" evidence="7">
    <location>
        <begin position="257"/>
        <end position="280"/>
    </location>
</feature>
<gene>
    <name evidence="11" type="ORF">TWF730_000872</name>
</gene>
<dbReference type="PANTHER" id="PTHR47797">
    <property type="entry name" value="DEHYDROGENASE, PUTATIVE (AFU_ORTHOLOGUE AFUA_8G05805)-RELATED"/>
    <property type="match status" value="1"/>
</dbReference>
<evidence type="ECO:0000256" key="4">
    <source>
        <dbReference type="ARBA" id="ARBA00022982"/>
    </source>
</evidence>
<accession>A0AAV9VP58</accession>
<feature type="chain" id="PRO_5043877791" description="Cytochrome b561 domain-containing protein" evidence="9">
    <location>
        <begin position="22"/>
        <end position="280"/>
    </location>
</feature>
<feature type="transmembrane region" description="Helical" evidence="8">
    <location>
        <begin position="88"/>
        <end position="111"/>
    </location>
</feature>
<evidence type="ECO:0000313" key="12">
    <source>
        <dbReference type="Proteomes" id="UP001373714"/>
    </source>
</evidence>
<keyword evidence="4" id="KW-0249">Electron transport</keyword>
<dbReference type="PANTHER" id="PTHR47797:SF1">
    <property type="entry name" value="CYTOCHROME B561 DOMAIN-CONTAINING PROTEIN-RELATED"/>
    <property type="match status" value="1"/>
</dbReference>
<feature type="signal peptide" evidence="9">
    <location>
        <begin position="1"/>
        <end position="21"/>
    </location>
</feature>
<evidence type="ECO:0000256" key="9">
    <source>
        <dbReference type="SAM" id="SignalP"/>
    </source>
</evidence>
<evidence type="ECO:0000256" key="2">
    <source>
        <dbReference type="ARBA" id="ARBA00022448"/>
    </source>
</evidence>
<keyword evidence="2" id="KW-0813">Transport</keyword>
<evidence type="ECO:0000259" key="10">
    <source>
        <dbReference type="PROSITE" id="PS50939"/>
    </source>
</evidence>
<evidence type="ECO:0000256" key="7">
    <source>
        <dbReference type="SAM" id="MobiDB-lite"/>
    </source>
</evidence>
<evidence type="ECO:0000256" key="5">
    <source>
        <dbReference type="ARBA" id="ARBA00022989"/>
    </source>
</evidence>
<dbReference type="GO" id="GO:0016020">
    <property type="term" value="C:membrane"/>
    <property type="evidence" value="ECO:0007669"/>
    <property type="project" value="UniProtKB-SubCell"/>
</dbReference>
<dbReference type="Gene3D" id="1.20.120.1770">
    <property type="match status" value="1"/>
</dbReference>
<feature type="transmembrane region" description="Helical" evidence="8">
    <location>
        <begin position="193"/>
        <end position="213"/>
    </location>
</feature>
<dbReference type="PROSITE" id="PS51257">
    <property type="entry name" value="PROKAR_LIPOPROTEIN"/>
    <property type="match status" value="1"/>
</dbReference>
<comment type="subcellular location">
    <subcellularLocation>
        <location evidence="1">Membrane</location>
    </subcellularLocation>
</comment>
<evidence type="ECO:0000256" key="6">
    <source>
        <dbReference type="ARBA" id="ARBA00023136"/>
    </source>
</evidence>
<feature type="region of interest" description="Disordered" evidence="7">
    <location>
        <begin position="24"/>
        <end position="45"/>
    </location>
</feature>
<dbReference type="CDD" id="cd08760">
    <property type="entry name" value="Cyt_b561_FRRS1_like"/>
    <property type="match status" value="1"/>
</dbReference>
<keyword evidence="12" id="KW-1185">Reference proteome</keyword>
<feature type="transmembrane region" description="Helical" evidence="8">
    <location>
        <begin position="154"/>
        <end position="173"/>
    </location>
</feature>